<gene>
    <name evidence="3" type="ORF">MED217_05657</name>
</gene>
<dbReference type="PROSITE" id="PS50206">
    <property type="entry name" value="RHODANESE_3"/>
    <property type="match status" value="1"/>
</dbReference>
<dbReference type="CDD" id="cd00158">
    <property type="entry name" value="RHOD"/>
    <property type="match status" value="1"/>
</dbReference>
<feature type="signal peptide" evidence="1">
    <location>
        <begin position="1"/>
        <end position="23"/>
    </location>
</feature>
<dbReference type="HOGENOM" id="CLU_089574_1_0_10"/>
<reference evidence="3 4" key="1">
    <citation type="journal article" date="2007" name="Nature">
        <title>Light stimulates growth of proteorhodopsin-containing marine Flavobacteria.</title>
        <authorList>
            <person name="Gomez-Consarnau L."/>
            <person name="Gonzalez J.M."/>
            <person name="Coll-Llado M."/>
            <person name="Gourdon P."/>
            <person name="Pascher T."/>
            <person name="Neutze R."/>
            <person name="Pedros-Alio C."/>
            <person name="Pinhassi J."/>
        </authorList>
    </citation>
    <scope>NUCLEOTIDE SEQUENCE [LARGE SCALE GENOMIC DNA]</scope>
    <source>
        <strain evidence="3 4">MED217</strain>
    </source>
</reference>
<dbReference type="STRING" id="398720.MED217_05657"/>
<dbReference type="PANTHER" id="PTHR43031">
    <property type="entry name" value="FAD-DEPENDENT OXIDOREDUCTASE"/>
    <property type="match status" value="1"/>
</dbReference>
<sequence>MYQTNMKTLLTIFAVTLFALTTAAQKPVDNPEYQKMLDTLLTHSVNEISPNEVQPNKDVIFLDTRAKKEFKVSRIDGAIWVGFLSFNKRRVKEIPKDKKIILYCSVGYRSEKIAEKLQEEGFTDIHNLYGGIFEWLNKGKIVVNDKGPTQEIHPYNKHWGQWLDKGVKAY</sequence>
<dbReference type="EMBL" id="AANC01000002">
    <property type="protein sequence ID" value="EAQ50493.1"/>
    <property type="molecule type" value="Genomic_DNA"/>
</dbReference>
<evidence type="ECO:0000313" key="4">
    <source>
        <dbReference type="Proteomes" id="UP000001601"/>
    </source>
</evidence>
<dbReference type="InterPro" id="IPR001763">
    <property type="entry name" value="Rhodanese-like_dom"/>
</dbReference>
<dbReference type="SMART" id="SM00450">
    <property type="entry name" value="RHOD"/>
    <property type="match status" value="1"/>
</dbReference>
<evidence type="ECO:0000259" key="2">
    <source>
        <dbReference type="PROSITE" id="PS50206"/>
    </source>
</evidence>
<dbReference type="eggNOG" id="COG0607">
    <property type="taxonomic scope" value="Bacteria"/>
</dbReference>
<name>A3XIY6_LEEBM</name>
<dbReference type="SUPFAM" id="SSF52821">
    <property type="entry name" value="Rhodanese/Cell cycle control phosphatase"/>
    <property type="match status" value="1"/>
</dbReference>
<organism evidence="3 4">
    <name type="scientific">Leeuwenhoekiella blandensis (strain CECT 7118 / CCUG 51940 / KCTC 22103 / MED217)</name>
    <name type="common">Flavobacterium sp. (strain MED217)</name>
    <dbReference type="NCBI Taxonomy" id="398720"/>
    <lineage>
        <taxon>Bacteria</taxon>
        <taxon>Pseudomonadati</taxon>
        <taxon>Bacteroidota</taxon>
        <taxon>Flavobacteriia</taxon>
        <taxon>Flavobacteriales</taxon>
        <taxon>Flavobacteriaceae</taxon>
        <taxon>Leeuwenhoekiella</taxon>
    </lineage>
</organism>
<dbReference type="PANTHER" id="PTHR43031:SF1">
    <property type="entry name" value="PYRIDINE NUCLEOTIDE-DISULPHIDE OXIDOREDUCTASE"/>
    <property type="match status" value="1"/>
</dbReference>
<evidence type="ECO:0000313" key="3">
    <source>
        <dbReference type="EMBL" id="EAQ50493.1"/>
    </source>
</evidence>
<accession>A3XIY6</accession>
<dbReference type="InterPro" id="IPR050229">
    <property type="entry name" value="GlpE_sulfurtransferase"/>
</dbReference>
<feature type="chain" id="PRO_5002663601" description="Rhodanese domain-containing protein" evidence="1">
    <location>
        <begin position="24"/>
        <end position="170"/>
    </location>
</feature>
<dbReference type="Pfam" id="PF00581">
    <property type="entry name" value="Rhodanese"/>
    <property type="match status" value="1"/>
</dbReference>
<dbReference type="NCBIfam" id="NF045521">
    <property type="entry name" value="rhoda_near_glyco"/>
    <property type="match status" value="1"/>
</dbReference>
<dbReference type="InterPro" id="IPR036873">
    <property type="entry name" value="Rhodanese-like_dom_sf"/>
</dbReference>
<protein>
    <recommendedName>
        <fullName evidence="2">Rhodanese domain-containing protein</fullName>
    </recommendedName>
</protein>
<dbReference type="Gene3D" id="3.40.250.10">
    <property type="entry name" value="Rhodanese-like domain"/>
    <property type="match status" value="1"/>
</dbReference>
<feature type="domain" description="Rhodanese" evidence="2">
    <location>
        <begin position="55"/>
        <end position="144"/>
    </location>
</feature>
<keyword evidence="1" id="KW-0732">Signal</keyword>
<proteinExistence type="predicted"/>
<evidence type="ECO:0000256" key="1">
    <source>
        <dbReference type="SAM" id="SignalP"/>
    </source>
</evidence>
<dbReference type="OrthoDB" id="598065at2"/>
<keyword evidence="4" id="KW-1185">Reference proteome</keyword>
<dbReference type="AlphaFoldDB" id="A3XIY6"/>
<dbReference type="Proteomes" id="UP000001601">
    <property type="component" value="Unassembled WGS sequence"/>
</dbReference>
<comment type="caution">
    <text evidence="3">The sequence shown here is derived from an EMBL/GenBank/DDBJ whole genome shotgun (WGS) entry which is preliminary data.</text>
</comment>